<protein>
    <submittedName>
        <fullName evidence="1">Uncharacterized protein</fullName>
    </submittedName>
</protein>
<reference evidence="1 2" key="1">
    <citation type="journal article" date="2022" name="Nat. Ecol. Evol.">
        <title>A masculinizing supergene underlies an exaggerated male reproductive morph in a spider.</title>
        <authorList>
            <person name="Hendrickx F."/>
            <person name="De Corte Z."/>
            <person name="Sonet G."/>
            <person name="Van Belleghem S.M."/>
            <person name="Kostlbacher S."/>
            <person name="Vangestel C."/>
        </authorList>
    </citation>
    <scope>NUCLEOTIDE SEQUENCE [LARGE SCALE GENOMIC DNA]</scope>
    <source>
        <strain evidence="1">W744_W776</strain>
    </source>
</reference>
<gene>
    <name evidence="1" type="ORF">JTE90_001438</name>
</gene>
<dbReference type="EMBL" id="JAFNEN010000198">
    <property type="protein sequence ID" value="KAG8189979.1"/>
    <property type="molecule type" value="Genomic_DNA"/>
</dbReference>
<keyword evidence="2" id="KW-1185">Reference proteome</keyword>
<dbReference type="Proteomes" id="UP000827092">
    <property type="component" value="Unassembled WGS sequence"/>
</dbReference>
<comment type="caution">
    <text evidence="1">The sequence shown here is derived from an EMBL/GenBank/DDBJ whole genome shotgun (WGS) entry which is preliminary data.</text>
</comment>
<sequence>MVFLFTEEANILLKAYKENSDLLVGVADGSLVSGLKDTVDTPKVYQMYRENPADSEVEFVETKPTVRHPESDDFITAMPDGGSSVNVQLLLSKLQKLQRIKSDLYQLLSRSKDTKREVQDAMSLEQLTKKREKIFQIDLDVQLVLNSLKDLVQTYALNKKLCFESSTISPSFSRTAFVKFVTSKSSEDFDFQFCIDSKTIDGRTEADGGL</sequence>
<proteinExistence type="predicted"/>
<evidence type="ECO:0000313" key="1">
    <source>
        <dbReference type="EMBL" id="KAG8189979.1"/>
    </source>
</evidence>
<accession>A0AAV6V0I8</accession>
<name>A0AAV6V0I8_9ARAC</name>
<evidence type="ECO:0000313" key="2">
    <source>
        <dbReference type="Proteomes" id="UP000827092"/>
    </source>
</evidence>
<organism evidence="1 2">
    <name type="scientific">Oedothorax gibbosus</name>
    <dbReference type="NCBI Taxonomy" id="931172"/>
    <lineage>
        <taxon>Eukaryota</taxon>
        <taxon>Metazoa</taxon>
        <taxon>Ecdysozoa</taxon>
        <taxon>Arthropoda</taxon>
        <taxon>Chelicerata</taxon>
        <taxon>Arachnida</taxon>
        <taxon>Araneae</taxon>
        <taxon>Araneomorphae</taxon>
        <taxon>Entelegynae</taxon>
        <taxon>Araneoidea</taxon>
        <taxon>Linyphiidae</taxon>
        <taxon>Erigoninae</taxon>
        <taxon>Oedothorax</taxon>
    </lineage>
</organism>
<dbReference type="AlphaFoldDB" id="A0AAV6V0I8"/>